<dbReference type="InterPro" id="IPR031127">
    <property type="entry name" value="E3_UB_ligase_RBR"/>
</dbReference>
<dbReference type="SUPFAM" id="SSF57850">
    <property type="entry name" value="RING/U-box"/>
    <property type="match status" value="1"/>
</dbReference>
<sequence length="395" mass="43840">MSCVDPPIHLDDDSLALQIQLEEVQGQREHQSGKWVEGNPPDYAIAFEIFENEVNEAIALVQDMRLAHSIAMAVDSDALAIELLTAEEASIAQDRQYALSLDEDGGATRRDNTNISDVLNPSTEVIDWDFVFESATPYLHHQQAALQGLPNIKVECSVCGDNVPSGVSVRLGCEDTYCKPCLKEFFLRVIKDETLFPPSCHHQAIDLSIIEPDLSVDELNMYKEAEAEFTSTDRVYCAAPECAKYIPAIQRSPDYASCGACGAETCMYCKALAHEGPCPDDEARQSLLKFGKRQGWQSCSRCGQMVHRYEGCDHTTCGVEWKHCPCGDWEPELLNQRAQQVVDREAQWPLAPAVRHRAADTVVKFVMIAITSLSSHANDAIYWHAKTAGVIGFRT</sequence>
<evidence type="ECO:0000256" key="3">
    <source>
        <dbReference type="ARBA" id="ARBA00022786"/>
    </source>
</evidence>
<evidence type="ECO:0000259" key="5">
    <source>
        <dbReference type="Pfam" id="PF01485"/>
    </source>
</evidence>
<dbReference type="EMBL" id="CABFNP030000832">
    <property type="protein sequence ID" value="CAI6088456.1"/>
    <property type="molecule type" value="Genomic_DNA"/>
</dbReference>
<organism evidence="6 7">
    <name type="scientific">Clonostachys chloroleuca</name>
    <dbReference type="NCBI Taxonomy" id="1926264"/>
    <lineage>
        <taxon>Eukaryota</taxon>
        <taxon>Fungi</taxon>
        <taxon>Dikarya</taxon>
        <taxon>Ascomycota</taxon>
        <taxon>Pezizomycotina</taxon>
        <taxon>Sordariomycetes</taxon>
        <taxon>Hypocreomycetidae</taxon>
        <taxon>Hypocreales</taxon>
        <taxon>Bionectriaceae</taxon>
        <taxon>Clonostachys</taxon>
    </lineage>
</organism>
<gene>
    <name evidence="6" type="ORF">CCHLO57077_00016904</name>
</gene>
<dbReference type="Gene3D" id="3.30.40.10">
    <property type="entry name" value="Zinc/RING finger domain, C3HC4 (zinc finger)"/>
    <property type="match status" value="1"/>
</dbReference>
<dbReference type="GO" id="GO:0004842">
    <property type="term" value="F:ubiquitin-protein transferase activity"/>
    <property type="evidence" value="ECO:0007669"/>
    <property type="project" value="InterPro"/>
</dbReference>
<reference evidence="6" key="1">
    <citation type="submission" date="2023-01" db="EMBL/GenBank/DDBJ databases">
        <authorList>
            <person name="Piombo E."/>
        </authorList>
    </citation>
    <scope>NUCLEOTIDE SEQUENCE</scope>
</reference>
<dbReference type="Pfam" id="PF01485">
    <property type="entry name" value="IBR"/>
    <property type="match status" value="1"/>
</dbReference>
<dbReference type="PANTHER" id="PTHR11685">
    <property type="entry name" value="RBR FAMILY RING FINGER AND IBR DOMAIN-CONTAINING"/>
    <property type="match status" value="1"/>
</dbReference>
<evidence type="ECO:0000313" key="7">
    <source>
        <dbReference type="Proteomes" id="UP001160390"/>
    </source>
</evidence>
<keyword evidence="7" id="KW-1185">Reference proteome</keyword>
<comment type="caution">
    <text evidence="6">The sequence shown here is derived from an EMBL/GenBank/DDBJ whole genome shotgun (WGS) entry which is preliminary data.</text>
</comment>
<dbReference type="AlphaFoldDB" id="A0AA35PZG6"/>
<feature type="domain" description="IBR" evidence="5">
    <location>
        <begin position="228"/>
        <end position="276"/>
    </location>
</feature>
<dbReference type="Proteomes" id="UP001160390">
    <property type="component" value="Unassembled WGS sequence"/>
</dbReference>
<accession>A0AA35PZG6</accession>
<keyword evidence="4" id="KW-0862">Zinc</keyword>
<keyword evidence="2" id="KW-0863">Zinc-finger</keyword>
<dbReference type="GO" id="GO:0008270">
    <property type="term" value="F:zinc ion binding"/>
    <property type="evidence" value="ECO:0007669"/>
    <property type="project" value="UniProtKB-KW"/>
</dbReference>
<name>A0AA35PZG6_9HYPO</name>
<evidence type="ECO:0000313" key="6">
    <source>
        <dbReference type="EMBL" id="CAI6088456.1"/>
    </source>
</evidence>
<dbReference type="InterPro" id="IPR002867">
    <property type="entry name" value="IBR_dom"/>
</dbReference>
<keyword evidence="3" id="KW-0833">Ubl conjugation pathway</keyword>
<dbReference type="InterPro" id="IPR013083">
    <property type="entry name" value="Znf_RING/FYVE/PHD"/>
</dbReference>
<dbReference type="CDD" id="cd20335">
    <property type="entry name" value="BRcat_RBR"/>
    <property type="match status" value="1"/>
</dbReference>
<proteinExistence type="predicted"/>
<dbReference type="GO" id="GO:0016567">
    <property type="term" value="P:protein ubiquitination"/>
    <property type="evidence" value="ECO:0007669"/>
    <property type="project" value="InterPro"/>
</dbReference>
<evidence type="ECO:0000256" key="4">
    <source>
        <dbReference type="ARBA" id="ARBA00022833"/>
    </source>
</evidence>
<protein>
    <recommendedName>
        <fullName evidence="5">IBR domain-containing protein</fullName>
    </recommendedName>
</protein>
<keyword evidence="1" id="KW-0479">Metal-binding</keyword>
<evidence type="ECO:0000256" key="2">
    <source>
        <dbReference type="ARBA" id="ARBA00022771"/>
    </source>
</evidence>
<evidence type="ECO:0000256" key="1">
    <source>
        <dbReference type="ARBA" id="ARBA00022723"/>
    </source>
</evidence>